<dbReference type="AlphaFoldDB" id="W8T7Q1"/>
<dbReference type="EMBL" id="CP007452">
    <property type="protein sequence ID" value="AHM56930.1"/>
    <property type="molecule type" value="Genomic_DNA"/>
</dbReference>
<dbReference type="eggNOG" id="COG4972">
    <property type="taxonomic scope" value="Bacteria"/>
</dbReference>
<dbReference type="InterPro" id="IPR005883">
    <property type="entry name" value="PilM"/>
</dbReference>
<gene>
    <name evidence="3" type="ORF">EAL2_c16350</name>
</gene>
<evidence type="ECO:0000256" key="1">
    <source>
        <dbReference type="SAM" id="Coils"/>
    </source>
</evidence>
<dbReference type="Pfam" id="PF05137">
    <property type="entry name" value="PilN"/>
    <property type="match status" value="1"/>
</dbReference>
<dbReference type="SUPFAM" id="SSF53067">
    <property type="entry name" value="Actin-like ATPase domain"/>
    <property type="match status" value="2"/>
</dbReference>
<evidence type="ECO:0000313" key="3">
    <source>
        <dbReference type="EMBL" id="AHM56930.1"/>
    </source>
</evidence>
<dbReference type="InterPro" id="IPR050696">
    <property type="entry name" value="FtsA/MreB"/>
</dbReference>
<keyword evidence="2" id="KW-1133">Transmembrane helix</keyword>
<dbReference type="HOGENOM" id="CLU_023727_0_0_9"/>
<accession>W8T7Q1</accession>
<name>W8T7Q1_PEPAC</name>
<dbReference type="Gene3D" id="3.30.420.40">
    <property type="match status" value="3"/>
</dbReference>
<feature type="transmembrane region" description="Helical" evidence="2">
    <location>
        <begin position="334"/>
        <end position="355"/>
    </location>
</feature>
<dbReference type="Pfam" id="PF11104">
    <property type="entry name" value="PilM_2"/>
    <property type="match status" value="1"/>
</dbReference>
<evidence type="ECO:0000256" key="2">
    <source>
        <dbReference type="SAM" id="Phobius"/>
    </source>
</evidence>
<dbReference type="PATRIC" id="fig|1286171.3.peg.1586"/>
<evidence type="ECO:0008006" key="5">
    <source>
        <dbReference type="Google" id="ProtNLM"/>
    </source>
</evidence>
<keyword evidence="1" id="KW-0175">Coiled coil</keyword>
<proteinExistence type="predicted"/>
<feature type="coiled-coil region" evidence="1">
    <location>
        <begin position="386"/>
        <end position="420"/>
    </location>
</feature>
<dbReference type="InterPro" id="IPR007813">
    <property type="entry name" value="PilN"/>
</dbReference>
<keyword evidence="2" id="KW-0472">Membrane</keyword>
<dbReference type="RefSeq" id="WP_025435904.1">
    <property type="nucleotide sequence ID" value="NZ_CP007452.1"/>
</dbReference>
<keyword evidence="4" id="KW-1185">Reference proteome</keyword>
<organism evidence="3 4">
    <name type="scientific">Peptoclostridium acidaminophilum DSM 3953</name>
    <dbReference type="NCBI Taxonomy" id="1286171"/>
    <lineage>
        <taxon>Bacteria</taxon>
        <taxon>Bacillati</taxon>
        <taxon>Bacillota</taxon>
        <taxon>Clostridia</taxon>
        <taxon>Peptostreptococcales</taxon>
        <taxon>Peptoclostridiaceae</taxon>
        <taxon>Peptoclostridium</taxon>
    </lineage>
</organism>
<evidence type="ECO:0000313" key="4">
    <source>
        <dbReference type="Proteomes" id="UP000019591"/>
    </source>
</evidence>
<dbReference type="Gene3D" id="3.30.1490.300">
    <property type="match status" value="1"/>
</dbReference>
<protein>
    <recommendedName>
        <fullName evidence="5">Type IV pilus assembly protein PilM</fullName>
    </recommendedName>
</protein>
<dbReference type="CDD" id="cd24049">
    <property type="entry name" value="ASKHA_NBD_PilM"/>
    <property type="match status" value="1"/>
</dbReference>
<dbReference type="InterPro" id="IPR043129">
    <property type="entry name" value="ATPase_NBD"/>
</dbReference>
<dbReference type="Proteomes" id="UP000019591">
    <property type="component" value="Chromosome"/>
</dbReference>
<keyword evidence="2" id="KW-0812">Transmembrane</keyword>
<dbReference type="PANTHER" id="PTHR32432:SF3">
    <property type="entry name" value="ETHANOLAMINE UTILIZATION PROTEIN EUTJ"/>
    <property type="match status" value="1"/>
</dbReference>
<dbReference type="STRING" id="1286171.EAL2_c16350"/>
<dbReference type="KEGG" id="eac:EAL2_c16350"/>
<reference evidence="3 4" key="1">
    <citation type="journal article" date="2014" name="Genome Announc.">
        <title>Complete Genome Sequence of Amino Acid-Utilizing Eubacterium acidaminophilum al-2 (DSM 3953).</title>
        <authorList>
            <person name="Poehlein A."/>
            <person name="Andreesen J.R."/>
            <person name="Daniel R."/>
        </authorList>
    </citation>
    <scope>NUCLEOTIDE SEQUENCE [LARGE SCALE GENOMIC DNA]</scope>
    <source>
        <strain evidence="3 4">DSM 3953</strain>
    </source>
</reference>
<dbReference type="OrthoDB" id="5291956at2"/>
<sequence>MRKKLVGIDIGSHNIKLVAGKINKGMFEADGYEIIKTPAGAFLEDGTLNLEVFFGSNPFEDELSEAVARLGCKNGECFLSLSSSALIIRERKFPPASNKEIGSIVKMEAHNFLLGLEEDYILDYKVIDEVVEEGKAMLKCIVAAVPRNVIESYMQLIEQCGLRLNSVDIHSGCVSNFSSMAGVEPGRDTLVIDMGARHTRFVIFSGSDYFAEIEIVAGRMDSLESLGKFAQEVRRVMDYYRTRKFGSQIDNIVVMGGASNSEGILEYLESVTNVAVGKINVPPYFEKISADRENGTQDYSMLIPAIGAVLRLKSKQINLLPEEIIKKRKAGKKYVAAGVAAIVLIGFLSGIYIGISREIDRLSKLNKQMERDSGTLELASEHQAFLDSVEKRVEEKRQILERIEEENESFTSMFSSLEKKLPADIGFINVTSSSGGEIVIKGTAGSEVSVAELVHNLKDDGYFEKVFVSSIERDSSENSGCSFTLTCSFGR</sequence>
<dbReference type="PANTHER" id="PTHR32432">
    <property type="entry name" value="CELL DIVISION PROTEIN FTSA-RELATED"/>
    <property type="match status" value="1"/>
</dbReference>